<dbReference type="Pfam" id="PF12833">
    <property type="entry name" value="HTH_18"/>
    <property type="match status" value="1"/>
</dbReference>
<keyword evidence="1" id="KW-0805">Transcription regulation</keyword>
<dbReference type="RefSeq" id="WP_205349118.1">
    <property type="nucleotide sequence ID" value="NZ_JAFEUP010000004.1"/>
</dbReference>
<keyword evidence="2" id="KW-0238">DNA-binding</keyword>
<reference evidence="5 6" key="1">
    <citation type="submission" date="2021-02" db="EMBL/GenBank/DDBJ databases">
        <authorList>
            <person name="Lee D.-H."/>
        </authorList>
    </citation>
    <scope>NUCLEOTIDE SEQUENCE [LARGE SCALE GENOMIC DNA]</scope>
    <source>
        <strain evidence="5 6">UL073</strain>
    </source>
</reference>
<dbReference type="InterPro" id="IPR009057">
    <property type="entry name" value="Homeodomain-like_sf"/>
</dbReference>
<dbReference type="PANTHER" id="PTHR47894:SF4">
    <property type="entry name" value="HTH-TYPE TRANSCRIPTIONAL REGULATOR GADX"/>
    <property type="match status" value="1"/>
</dbReference>
<evidence type="ECO:0000313" key="6">
    <source>
        <dbReference type="Proteomes" id="UP000717995"/>
    </source>
</evidence>
<dbReference type="SMART" id="SM00342">
    <property type="entry name" value="HTH_ARAC"/>
    <property type="match status" value="1"/>
</dbReference>
<organism evidence="5 6">
    <name type="scientific">Zestomonas insulae</name>
    <dbReference type="NCBI Taxonomy" id="2809017"/>
    <lineage>
        <taxon>Bacteria</taxon>
        <taxon>Pseudomonadati</taxon>
        <taxon>Pseudomonadota</taxon>
        <taxon>Gammaproteobacteria</taxon>
        <taxon>Pseudomonadales</taxon>
        <taxon>Pseudomonadaceae</taxon>
        <taxon>Zestomonas</taxon>
    </lineage>
</organism>
<evidence type="ECO:0000256" key="3">
    <source>
        <dbReference type="ARBA" id="ARBA00023163"/>
    </source>
</evidence>
<proteinExistence type="predicted"/>
<dbReference type="Pfam" id="PF12625">
    <property type="entry name" value="Arabinose_bd"/>
    <property type="match status" value="1"/>
</dbReference>
<evidence type="ECO:0000256" key="1">
    <source>
        <dbReference type="ARBA" id="ARBA00023015"/>
    </source>
</evidence>
<protein>
    <submittedName>
        <fullName evidence="5">AraC family transcriptional regulator</fullName>
    </submittedName>
</protein>
<dbReference type="InterPro" id="IPR018060">
    <property type="entry name" value="HTH_AraC"/>
</dbReference>
<feature type="domain" description="HTH araC/xylS-type" evidence="4">
    <location>
        <begin position="232"/>
        <end position="330"/>
    </location>
</feature>
<comment type="caution">
    <text evidence="5">The sequence shown here is derived from an EMBL/GenBank/DDBJ whole genome shotgun (WGS) entry which is preliminary data.</text>
</comment>
<dbReference type="SUPFAM" id="SSF46689">
    <property type="entry name" value="Homeodomain-like"/>
    <property type="match status" value="1"/>
</dbReference>
<dbReference type="Proteomes" id="UP000717995">
    <property type="component" value="Unassembled WGS sequence"/>
</dbReference>
<gene>
    <name evidence="5" type="ORF">JQX08_14545</name>
</gene>
<accession>A0ABS2IIY8</accession>
<keyword evidence="3" id="KW-0804">Transcription</keyword>
<name>A0ABS2IIY8_9GAMM</name>
<evidence type="ECO:0000256" key="2">
    <source>
        <dbReference type="ARBA" id="ARBA00023125"/>
    </source>
</evidence>
<dbReference type="PANTHER" id="PTHR47894">
    <property type="entry name" value="HTH-TYPE TRANSCRIPTIONAL REGULATOR GADX"/>
    <property type="match status" value="1"/>
</dbReference>
<sequence length="343" mass="39214">MIFLTRAASLHGYQEFAISQQLEPARMLREVGLPEDVLEHPDSLIAYHRFTALINLSAKASGNPAFGLQFGLHQGVGVFGSLLYLARNTQNVGEALHDLSRYYHVHSTSAEVALQRQGEYALLGYSTDEENLRGNSQISELAMGVGLQLMRTLLGTRWQPEAVLFQHAPLSAPAVYQRLLGVKPRFNCDVDAWMFDAKLLDIPLDSADRELHRLIQQHLDIISHMDSRELPGYVQQLMRKLLPSGRVTIEYIADVMRLSPRTLQRHLAAEGTSFQQLLEQTRQAMTVRYMKESDISLIQLTEILGYTDQSTFTRAFQRWFGASPREWMKQQDLRRPRRINPRR</sequence>
<keyword evidence="6" id="KW-1185">Reference proteome</keyword>
<dbReference type="InterPro" id="IPR032687">
    <property type="entry name" value="AraC-type_N"/>
</dbReference>
<dbReference type="PROSITE" id="PS01124">
    <property type="entry name" value="HTH_ARAC_FAMILY_2"/>
    <property type="match status" value="1"/>
</dbReference>
<dbReference type="Gene3D" id="1.10.10.60">
    <property type="entry name" value="Homeodomain-like"/>
    <property type="match status" value="1"/>
</dbReference>
<evidence type="ECO:0000313" key="5">
    <source>
        <dbReference type="EMBL" id="MBM7061927.1"/>
    </source>
</evidence>
<dbReference type="EMBL" id="JAFEUP010000004">
    <property type="protein sequence ID" value="MBM7061927.1"/>
    <property type="molecule type" value="Genomic_DNA"/>
</dbReference>
<evidence type="ECO:0000259" key="4">
    <source>
        <dbReference type="PROSITE" id="PS01124"/>
    </source>
</evidence>